<dbReference type="EMBL" id="KT224359">
    <property type="protein sequence ID" value="ALA13059.1"/>
    <property type="molecule type" value="Genomic_DNA"/>
</dbReference>
<protein>
    <submittedName>
        <fullName evidence="1">Uncharacterized protein</fullName>
    </submittedName>
</protein>
<keyword evidence="2" id="KW-1185">Reference proteome</keyword>
<dbReference type="RefSeq" id="YP_009207034.1">
    <property type="nucleotide sequence ID" value="NC_028890.1"/>
</dbReference>
<name>A0A0K2CZT1_9CAUD</name>
<evidence type="ECO:0000313" key="1">
    <source>
        <dbReference type="EMBL" id="ALA13059.1"/>
    </source>
</evidence>
<dbReference type="KEGG" id="vg:26633297"/>
<proteinExistence type="predicted"/>
<dbReference type="GeneID" id="26633297"/>
<organism evidence="1 2">
    <name type="scientific">Bacillus phage TsarBomba</name>
    <dbReference type="NCBI Taxonomy" id="1690456"/>
    <lineage>
        <taxon>Viruses</taxon>
        <taxon>Duplodnaviria</taxon>
        <taxon>Heunggongvirae</taxon>
        <taxon>Uroviricota</taxon>
        <taxon>Caudoviricetes</taxon>
        <taxon>Herelleviridae</taxon>
        <taxon>Bastillevirinae</taxon>
        <taxon>Tsarbombavirus</taxon>
        <taxon>Tsarbombavirus tsarbomba</taxon>
    </lineage>
</organism>
<accession>A0A0K2CZT1</accession>
<sequence length="373" mass="43867">MKTSLKVPDKLKIGFQGGRDTYDGQLAYIIYWDEKGVLRKETSWESWRHKNIEPIEVDNVPTSGLVLNKRAGGYSTGWNHRDSYVRVYDPRGFEIEITIPNLLFILENCVCNKGKGLEGEFVYAWDNTKLVLLPVDSPDYKEIIEYNTMVKEDLFVKPKELKPGFTYITTSGREEVFLGKHHHWDSWSEKKKSAKHFYFGYISTDDNGKQEVSVTATSKIDKRFVRAASDTPHERYADMIDLMEHWECYSPVDTDAYIYTDISVEDLSIALEKRLEEKNACLYFYATEGSHRNETVKLFKEPIYNYPRWHRNQDREVVGYEYQARYWDHSRHYSDRDVLLDKGTLEELVERLKPSLHRKVYLTNGNFLKEEKA</sequence>
<gene>
    <name evidence="1" type="ORF">TSARBOMBA_219</name>
</gene>
<dbReference type="Proteomes" id="UP000204602">
    <property type="component" value="Segment"/>
</dbReference>
<evidence type="ECO:0000313" key="2">
    <source>
        <dbReference type="Proteomes" id="UP000204602"/>
    </source>
</evidence>
<reference evidence="1 2" key="1">
    <citation type="journal article" date="2015" name="Genome Announc.">
        <title>Complete Genome Sequence of Bacillus cereus Group Phage TsarBomba.</title>
        <authorList>
            <person name="Erill I."/>
            <person name="Caruso S.M."/>
        </authorList>
    </citation>
    <scope>NUCLEOTIDE SEQUENCE [LARGE SCALE GENOMIC DNA]</scope>
</reference>
<dbReference type="OrthoDB" id="3170at10239"/>